<dbReference type="Pfam" id="PF00650">
    <property type="entry name" value="CRAL_TRIO"/>
    <property type="match status" value="1"/>
</dbReference>
<dbReference type="Gene3D" id="1.20.5.1200">
    <property type="entry name" value="Alpha-tocopherol transfer"/>
    <property type="match status" value="1"/>
</dbReference>
<keyword evidence="2" id="KW-1185">Reference proteome</keyword>
<dbReference type="PANTHER" id="PTHR10174:SF216">
    <property type="entry name" value="CRAL-TRIO DOMAIN-CONTAINING PROTEIN-RELATED"/>
    <property type="match status" value="1"/>
</dbReference>
<gene>
    <name evidence="3" type="primary">LOC105228362</name>
</gene>
<accession>A0ABM3JKE7</accession>
<dbReference type="RefSeq" id="XP_049309698.1">
    <property type="nucleotide sequence ID" value="XM_049453741.1"/>
</dbReference>
<dbReference type="PANTHER" id="PTHR10174">
    <property type="entry name" value="ALPHA-TOCOPHEROL TRANSFER PROTEIN-RELATED"/>
    <property type="match status" value="1"/>
</dbReference>
<evidence type="ECO:0000313" key="3">
    <source>
        <dbReference type="RefSeq" id="XP_049309698.1"/>
    </source>
</evidence>
<evidence type="ECO:0000259" key="1">
    <source>
        <dbReference type="PROSITE" id="PS50191"/>
    </source>
</evidence>
<dbReference type="CDD" id="cd00170">
    <property type="entry name" value="SEC14"/>
    <property type="match status" value="1"/>
</dbReference>
<dbReference type="SUPFAM" id="SSF52087">
    <property type="entry name" value="CRAL/TRIO domain"/>
    <property type="match status" value="1"/>
</dbReference>
<proteinExistence type="predicted"/>
<dbReference type="InterPro" id="IPR001251">
    <property type="entry name" value="CRAL-TRIO_dom"/>
</dbReference>
<evidence type="ECO:0000313" key="2">
    <source>
        <dbReference type="Proteomes" id="UP001652620"/>
    </source>
</evidence>
<dbReference type="SUPFAM" id="SSF46938">
    <property type="entry name" value="CRAL/TRIO N-terminal domain"/>
    <property type="match status" value="1"/>
</dbReference>
<feature type="domain" description="CRAL-TRIO" evidence="1">
    <location>
        <begin position="95"/>
        <end position="259"/>
    </location>
</feature>
<dbReference type="GeneID" id="105228362"/>
<dbReference type="Gene3D" id="3.40.525.10">
    <property type="entry name" value="CRAL-TRIO lipid binding domain"/>
    <property type="match status" value="1"/>
</dbReference>
<dbReference type="PROSITE" id="PS50191">
    <property type="entry name" value="CRAL_TRIO"/>
    <property type="match status" value="1"/>
</dbReference>
<reference evidence="3" key="1">
    <citation type="submission" date="2025-08" db="UniProtKB">
        <authorList>
            <consortium name="RefSeq"/>
        </authorList>
    </citation>
    <scope>IDENTIFICATION</scope>
    <source>
        <tissue evidence="3">Adult</tissue>
    </source>
</reference>
<dbReference type="PRINTS" id="PR00180">
    <property type="entry name" value="CRETINALDHBP"/>
</dbReference>
<protein>
    <submittedName>
        <fullName evidence="3">Alpha-tocopherol transfer protein-like isoform X1</fullName>
    </submittedName>
</protein>
<dbReference type="InterPro" id="IPR036273">
    <property type="entry name" value="CRAL/TRIO_N_dom_sf"/>
</dbReference>
<dbReference type="InterPro" id="IPR036865">
    <property type="entry name" value="CRAL-TRIO_dom_sf"/>
</dbReference>
<dbReference type="Gene3D" id="1.10.8.20">
    <property type="entry name" value="N-terminal domain of phosphatidylinositol transfer protein sec14p"/>
    <property type="match status" value="1"/>
</dbReference>
<organism evidence="2 3">
    <name type="scientific">Bactrocera dorsalis</name>
    <name type="common">Oriental fruit fly</name>
    <name type="synonym">Dacus dorsalis</name>
    <dbReference type="NCBI Taxonomy" id="27457"/>
    <lineage>
        <taxon>Eukaryota</taxon>
        <taxon>Metazoa</taxon>
        <taxon>Ecdysozoa</taxon>
        <taxon>Arthropoda</taxon>
        <taxon>Hexapoda</taxon>
        <taxon>Insecta</taxon>
        <taxon>Pterygota</taxon>
        <taxon>Neoptera</taxon>
        <taxon>Endopterygota</taxon>
        <taxon>Diptera</taxon>
        <taxon>Brachycera</taxon>
        <taxon>Muscomorpha</taxon>
        <taxon>Tephritoidea</taxon>
        <taxon>Tephritidae</taxon>
        <taxon>Bactrocera</taxon>
        <taxon>Bactrocera</taxon>
    </lineage>
</organism>
<name>A0ABM3JKE7_BACDO</name>
<dbReference type="Proteomes" id="UP001652620">
    <property type="component" value="Chromosome 3"/>
</dbReference>
<sequence>MAPPNIRPLPEHLQEVAIKELNERPERLAEDLEALKDWAIKEPHLNVRLDDQLLVAFLRGCKFSLEKAKSKLDWFYTLKTRHPDYYTIQNPDVPHFSELVRYGAGLILPIPLNETGPRIVFSRFGIYPVDKYELKDIAPIAYAQQELAMRADDTVVVNGFINLIDVAKVDAAHFVQYTPTILKKGIDFAEKALPLRQSSAHFFNVPTGFEKPYNMVMPMITPKQKERVFLHGNNLETLYAHIPQKYMPKQYGGENGCLVELENSTIKQFLDHRDYFKEDLKYRNNEHLRLGKQPNYKSLFDDSVRSYPANEGASFFGGDTGNEFYGRPTLRPYHERGFPSIKYTIHFNFYFIYIKHIMCVCM</sequence>